<feature type="region of interest" description="Disordered" evidence="1">
    <location>
        <begin position="98"/>
        <end position="134"/>
    </location>
</feature>
<dbReference type="InterPro" id="IPR005607">
    <property type="entry name" value="BSD_dom"/>
</dbReference>
<dbReference type="PROSITE" id="PS50858">
    <property type="entry name" value="BSD"/>
    <property type="match status" value="1"/>
</dbReference>
<dbReference type="Proteomes" id="UP001153555">
    <property type="component" value="Unassembled WGS sequence"/>
</dbReference>
<feature type="compositionally biased region" description="Acidic residues" evidence="1">
    <location>
        <begin position="16"/>
        <end position="26"/>
    </location>
</feature>
<protein>
    <submittedName>
        <fullName evidence="3">BSD domain-containing protein</fullName>
    </submittedName>
</protein>
<evidence type="ECO:0000259" key="2">
    <source>
        <dbReference type="PROSITE" id="PS50858"/>
    </source>
</evidence>
<feature type="domain" description="BSD" evidence="2">
    <location>
        <begin position="176"/>
        <end position="228"/>
    </location>
</feature>
<feature type="region of interest" description="Disordered" evidence="1">
    <location>
        <begin position="1"/>
        <end position="79"/>
    </location>
</feature>
<dbReference type="PANTHER" id="PTHR31923">
    <property type="entry name" value="BSD DOMAIN-CONTAINING PROTEIN"/>
    <property type="match status" value="1"/>
</dbReference>
<dbReference type="Gene3D" id="1.10.3970.10">
    <property type="entry name" value="BSD domain"/>
    <property type="match status" value="1"/>
</dbReference>
<evidence type="ECO:0000313" key="4">
    <source>
        <dbReference type="Proteomes" id="UP001153555"/>
    </source>
</evidence>
<proteinExistence type="predicted"/>
<organism evidence="3 4">
    <name type="scientific">Striga hermonthica</name>
    <name type="common">Purple witchweed</name>
    <name type="synonym">Buchnera hermonthica</name>
    <dbReference type="NCBI Taxonomy" id="68872"/>
    <lineage>
        <taxon>Eukaryota</taxon>
        <taxon>Viridiplantae</taxon>
        <taxon>Streptophyta</taxon>
        <taxon>Embryophyta</taxon>
        <taxon>Tracheophyta</taxon>
        <taxon>Spermatophyta</taxon>
        <taxon>Magnoliopsida</taxon>
        <taxon>eudicotyledons</taxon>
        <taxon>Gunneridae</taxon>
        <taxon>Pentapetalae</taxon>
        <taxon>asterids</taxon>
        <taxon>lamiids</taxon>
        <taxon>Lamiales</taxon>
        <taxon>Orobanchaceae</taxon>
        <taxon>Buchnereae</taxon>
        <taxon>Striga</taxon>
    </lineage>
</organism>
<sequence length="418" mass="46965">MSWLARSIANSLRLDGEDEGGPDEEGGATYDVVPPEDPPRDNALSAGDRRSSSDGGGRSSFGEEEDASGVDDRRGVKEDLSELKDSLARQLWGVASFLAPPPPPPPPPPLFPRSGYESVARGGGETGQLEPSEEDYHPDFVEDAIGITEEVLAFARDIAHHPETWFDFPLSEEEEFDDFDISDAQFKHALAVEHLAPRLAALRIELCPVHMSEEYFWMVYFVLLHSRLSKHDADLLSSSQLAQARIMWMHELEKRTKEELPELSLSTEPLYSPHQNFIIHSDDELNDRFGNGNASEVVTLVESHVRRQTADAKHEIEKHSVNEIEFIDKSVIKEDLAPPELHEKEVIVSSSSITARDYDHDDDDNNDDDDWLKDVSEFIGYSEKSVMGNEEDISFSDLEDDLDHTMPVKYNIPNIPPF</sequence>
<dbReference type="EMBL" id="CACSLK010024787">
    <property type="protein sequence ID" value="CAA0824639.1"/>
    <property type="molecule type" value="Genomic_DNA"/>
</dbReference>
<dbReference type="SUPFAM" id="SSF140383">
    <property type="entry name" value="BSD domain-like"/>
    <property type="match status" value="1"/>
</dbReference>
<feature type="compositionally biased region" description="Pro residues" evidence="1">
    <location>
        <begin position="99"/>
        <end position="111"/>
    </location>
</feature>
<accession>A0A9N7N7J5</accession>
<name>A0A9N7N7J5_STRHE</name>
<feature type="compositionally biased region" description="Basic and acidic residues" evidence="1">
    <location>
        <begin position="70"/>
        <end position="79"/>
    </location>
</feature>
<dbReference type="AlphaFoldDB" id="A0A9N7N7J5"/>
<evidence type="ECO:0000256" key="1">
    <source>
        <dbReference type="SAM" id="MobiDB-lite"/>
    </source>
</evidence>
<reference evidence="3" key="1">
    <citation type="submission" date="2019-12" db="EMBL/GenBank/DDBJ databases">
        <authorList>
            <person name="Scholes J."/>
        </authorList>
    </citation>
    <scope>NUCLEOTIDE SEQUENCE</scope>
</reference>
<dbReference type="InterPro" id="IPR035925">
    <property type="entry name" value="BSD_dom_sf"/>
</dbReference>
<dbReference type="OrthoDB" id="2021158at2759"/>
<dbReference type="Pfam" id="PF03909">
    <property type="entry name" value="BSD"/>
    <property type="match status" value="1"/>
</dbReference>
<evidence type="ECO:0000313" key="3">
    <source>
        <dbReference type="EMBL" id="CAA0824639.1"/>
    </source>
</evidence>
<dbReference type="PANTHER" id="PTHR31923:SF27">
    <property type="entry name" value="BSD DOMAIN-CONTAINING PROTEIN"/>
    <property type="match status" value="1"/>
</dbReference>
<keyword evidence="4" id="KW-1185">Reference proteome</keyword>
<gene>
    <name evidence="3" type="ORF">SHERM_21544</name>
</gene>
<dbReference type="SMART" id="SM00751">
    <property type="entry name" value="BSD"/>
    <property type="match status" value="1"/>
</dbReference>
<comment type="caution">
    <text evidence="3">The sequence shown here is derived from an EMBL/GenBank/DDBJ whole genome shotgun (WGS) entry which is preliminary data.</text>
</comment>